<dbReference type="InterPro" id="IPR016181">
    <property type="entry name" value="Acyl_CoA_acyltransferase"/>
</dbReference>
<proteinExistence type="predicted"/>
<dbReference type="CDD" id="cd04301">
    <property type="entry name" value="NAT_SF"/>
    <property type="match status" value="1"/>
</dbReference>
<dbReference type="AlphaFoldDB" id="A0A918RMJ3"/>
<accession>A0A918RMJ3</accession>
<dbReference type="GO" id="GO:0016747">
    <property type="term" value="F:acyltransferase activity, transferring groups other than amino-acyl groups"/>
    <property type="evidence" value="ECO:0007669"/>
    <property type="project" value="InterPro"/>
</dbReference>
<sequence>MSADQVVLAPQTKELKTRSGATLAVRPVTPQDESLLEEFFDRVSDEDRRFRFLSAHKHLDHKILAPMVEVDHFRTESFIAFDAATGVVVGHAMLACDNPLDTGEIAISVCGNWRGKGVGWALLDVLADAARERGLRRVISIEDRENHAAIELEREKGFVPHGVDGDPHLVMLEKVLR</sequence>
<evidence type="ECO:0000313" key="2">
    <source>
        <dbReference type="EMBL" id="GHA03941.1"/>
    </source>
</evidence>
<dbReference type="InterPro" id="IPR000182">
    <property type="entry name" value="GNAT_dom"/>
</dbReference>
<dbReference type="RefSeq" id="WP_189542287.1">
    <property type="nucleotide sequence ID" value="NZ_BMZD01000007.1"/>
</dbReference>
<feature type="domain" description="N-acetyltransferase" evidence="1">
    <location>
        <begin position="23"/>
        <end position="177"/>
    </location>
</feature>
<evidence type="ECO:0000259" key="1">
    <source>
        <dbReference type="PROSITE" id="PS51186"/>
    </source>
</evidence>
<evidence type="ECO:0000313" key="3">
    <source>
        <dbReference type="Proteomes" id="UP000634139"/>
    </source>
</evidence>
<reference evidence="2" key="1">
    <citation type="journal article" date="2014" name="Int. J. Syst. Evol. Microbiol.">
        <title>Complete genome sequence of Corynebacterium casei LMG S-19264T (=DSM 44701T), isolated from a smear-ripened cheese.</title>
        <authorList>
            <consortium name="US DOE Joint Genome Institute (JGI-PGF)"/>
            <person name="Walter F."/>
            <person name="Albersmeier A."/>
            <person name="Kalinowski J."/>
            <person name="Ruckert C."/>
        </authorList>
    </citation>
    <scope>NUCLEOTIDE SEQUENCE</scope>
    <source>
        <strain evidence="2">KCTC 32422</strain>
    </source>
</reference>
<dbReference type="Proteomes" id="UP000634139">
    <property type="component" value="Unassembled WGS sequence"/>
</dbReference>
<protein>
    <recommendedName>
        <fullName evidence="1">N-acetyltransferase domain-containing protein</fullName>
    </recommendedName>
</protein>
<keyword evidence="3" id="KW-1185">Reference proteome</keyword>
<dbReference type="EMBL" id="BMZD01000007">
    <property type="protein sequence ID" value="GHA03941.1"/>
    <property type="molecule type" value="Genomic_DNA"/>
</dbReference>
<gene>
    <name evidence="2" type="ORF">GCM10011617_26120</name>
</gene>
<dbReference type="Gene3D" id="3.40.630.30">
    <property type="match status" value="1"/>
</dbReference>
<organism evidence="2 3">
    <name type="scientific">Novosphingobium arvoryzae</name>
    <dbReference type="NCBI Taxonomy" id="1256514"/>
    <lineage>
        <taxon>Bacteria</taxon>
        <taxon>Pseudomonadati</taxon>
        <taxon>Pseudomonadota</taxon>
        <taxon>Alphaproteobacteria</taxon>
        <taxon>Sphingomonadales</taxon>
        <taxon>Sphingomonadaceae</taxon>
        <taxon>Novosphingobium</taxon>
    </lineage>
</organism>
<comment type="caution">
    <text evidence="2">The sequence shown here is derived from an EMBL/GenBank/DDBJ whole genome shotgun (WGS) entry which is preliminary data.</text>
</comment>
<reference evidence="2" key="2">
    <citation type="submission" date="2020-09" db="EMBL/GenBank/DDBJ databases">
        <authorList>
            <person name="Sun Q."/>
            <person name="Kim S."/>
        </authorList>
    </citation>
    <scope>NUCLEOTIDE SEQUENCE</scope>
    <source>
        <strain evidence="2">KCTC 32422</strain>
    </source>
</reference>
<dbReference type="SUPFAM" id="SSF55729">
    <property type="entry name" value="Acyl-CoA N-acyltransferases (Nat)"/>
    <property type="match status" value="1"/>
</dbReference>
<name>A0A918RMJ3_9SPHN</name>
<dbReference type="Pfam" id="PF00583">
    <property type="entry name" value="Acetyltransf_1"/>
    <property type="match status" value="1"/>
</dbReference>
<dbReference type="PROSITE" id="PS51186">
    <property type="entry name" value="GNAT"/>
    <property type="match status" value="1"/>
</dbReference>